<dbReference type="Gene3D" id="1.25.40.10">
    <property type="entry name" value="Tetratricopeptide repeat domain"/>
    <property type="match status" value="1"/>
</dbReference>
<dbReference type="InterPro" id="IPR001466">
    <property type="entry name" value="Beta-lactam-related"/>
</dbReference>
<accession>A0A2A5JMC6</accession>
<evidence type="ECO:0000259" key="4">
    <source>
        <dbReference type="Pfam" id="PF00144"/>
    </source>
</evidence>
<proteinExistence type="predicted"/>
<dbReference type="Gene3D" id="3.40.710.10">
    <property type="entry name" value="DD-peptidase/beta-lactamase superfamily"/>
    <property type="match status" value="1"/>
</dbReference>
<dbReference type="GO" id="GO:0016787">
    <property type="term" value="F:hydrolase activity"/>
    <property type="evidence" value="ECO:0007669"/>
    <property type="project" value="UniProtKB-KW"/>
</dbReference>
<dbReference type="SMART" id="SM00028">
    <property type="entry name" value="TPR"/>
    <property type="match status" value="2"/>
</dbReference>
<dbReference type="InterPro" id="IPR011990">
    <property type="entry name" value="TPR-like_helical_dom_sf"/>
</dbReference>
<evidence type="ECO:0000313" key="5">
    <source>
        <dbReference type="EMBL" id="PCK30580.1"/>
    </source>
</evidence>
<feature type="domain" description="Beta-lactamase-related" evidence="4">
    <location>
        <begin position="33"/>
        <end position="356"/>
    </location>
</feature>
<dbReference type="AlphaFoldDB" id="A0A2A5JMC6"/>
<sequence length="491" mass="55222">MYKNNKVLLSTILWFGTLLWSALFSSLVKAESVDKLIKVLMKERHIPGLQLAVVKDDKIVKQGSYGFADLQHQVPVTEQTLFPINSMTKAFTGVAIVQLAEQGYLHIDDEIGKHLPNLPEAWQQLKINQLMAHTTGLPPILASNYALETIVPNDAEASWQAVQKQPLQFTPNSRFSYNQTGYVILGKIIDKYMPEGFPAFITKMQLTRANMTQTAQAGFDYLERMVPNQARQYIHLGEGNYKNFYGEFPYILRPAAGMSSTATELANYLISLQQGELVKELDMLWTPVKLNNGRTEAFNNKENGYAMGWQVIQRKYHPAISASGGNATTVITYPEDKLSVIVLTNLLGGLPIEFVDDIAAYYIPGFNEASKQKAYQPMAYLSQLTDERGFSNFATTFAQAQQDTGVMYDLEILVEWGNKLVKTGQVNEGIAVFKFALTQNNEQPYYHHSIAEAYELNKQYAQALAHYQQLLAINPNSQLAKNKVAEVKEYL</sequence>
<comment type="caution">
    <text evidence="5">The sequence shown here is derived from an EMBL/GenBank/DDBJ whole genome shotgun (WGS) entry which is preliminary data.</text>
</comment>
<evidence type="ECO:0000313" key="6">
    <source>
        <dbReference type="Proteomes" id="UP000228621"/>
    </source>
</evidence>
<dbReference type="InterPro" id="IPR019734">
    <property type="entry name" value="TPR_rpt"/>
</dbReference>
<reference evidence="6" key="1">
    <citation type="journal article" date="2019" name="Genome Announc.">
        <title>Draft Genome Sequence of Pseudoalteromonas piscicida Strain 36Y ROTHPW, an Hypersaline Seawater Isolate from the South Coast of Sonora, Mexico.</title>
        <authorList>
            <person name="Sanchez-Diaz R."/>
            <person name="Molina-Garza Z.J."/>
            <person name="Cruz-Suarez L.E."/>
            <person name="Selvin J."/>
            <person name="Kiran G.S."/>
            <person name="Ibarra-Gamez J.C."/>
            <person name="Gomez-Gil B."/>
            <person name="Galaviz-Silva L."/>
        </authorList>
    </citation>
    <scope>NUCLEOTIDE SEQUENCE [LARGE SCALE GENOMIC DNA]</scope>
    <source>
        <strain evidence="6">36Y_RITHPW</strain>
    </source>
</reference>
<evidence type="ECO:0000256" key="3">
    <source>
        <dbReference type="PROSITE-ProRule" id="PRU00339"/>
    </source>
</evidence>
<dbReference type="Proteomes" id="UP000228621">
    <property type="component" value="Unassembled WGS sequence"/>
</dbReference>
<dbReference type="InterPro" id="IPR013105">
    <property type="entry name" value="TPR_2"/>
</dbReference>
<evidence type="ECO:0000256" key="1">
    <source>
        <dbReference type="ARBA" id="ARBA00022737"/>
    </source>
</evidence>
<dbReference type="PANTHER" id="PTHR46825:SF9">
    <property type="entry name" value="BETA-LACTAMASE-RELATED DOMAIN-CONTAINING PROTEIN"/>
    <property type="match status" value="1"/>
</dbReference>
<gene>
    <name evidence="5" type="ORF">CEX98_16525</name>
</gene>
<dbReference type="EMBL" id="NKHF01000077">
    <property type="protein sequence ID" value="PCK30580.1"/>
    <property type="molecule type" value="Genomic_DNA"/>
</dbReference>
<dbReference type="PANTHER" id="PTHR46825">
    <property type="entry name" value="D-ALANYL-D-ALANINE-CARBOXYPEPTIDASE/ENDOPEPTIDASE AMPH"/>
    <property type="match status" value="1"/>
</dbReference>
<dbReference type="Pfam" id="PF00144">
    <property type="entry name" value="Beta-lactamase"/>
    <property type="match status" value="1"/>
</dbReference>
<evidence type="ECO:0000256" key="2">
    <source>
        <dbReference type="ARBA" id="ARBA00022803"/>
    </source>
</evidence>
<dbReference type="InterPro" id="IPR012338">
    <property type="entry name" value="Beta-lactam/transpept-like"/>
</dbReference>
<organism evidence="5 6">
    <name type="scientific">Pseudoalteromonas piscicida</name>
    <dbReference type="NCBI Taxonomy" id="43662"/>
    <lineage>
        <taxon>Bacteria</taxon>
        <taxon>Pseudomonadati</taxon>
        <taxon>Pseudomonadota</taxon>
        <taxon>Gammaproteobacteria</taxon>
        <taxon>Alteromonadales</taxon>
        <taxon>Pseudoalteromonadaceae</taxon>
        <taxon>Pseudoalteromonas</taxon>
    </lineage>
</organism>
<dbReference type="OrthoDB" id="9799367at2"/>
<name>A0A2A5JMC6_PSEO7</name>
<feature type="repeat" description="TPR" evidence="3">
    <location>
        <begin position="444"/>
        <end position="477"/>
    </location>
</feature>
<protein>
    <submittedName>
        <fullName evidence="5">Serine hydrolase</fullName>
    </submittedName>
</protein>
<keyword evidence="5" id="KW-0378">Hydrolase</keyword>
<dbReference type="PROSITE" id="PS50005">
    <property type="entry name" value="TPR"/>
    <property type="match status" value="1"/>
</dbReference>
<keyword evidence="2 3" id="KW-0802">TPR repeat</keyword>
<dbReference type="InterPro" id="IPR050491">
    <property type="entry name" value="AmpC-like"/>
</dbReference>
<dbReference type="SUPFAM" id="SSF56601">
    <property type="entry name" value="beta-lactamase/transpeptidase-like"/>
    <property type="match status" value="1"/>
</dbReference>
<keyword evidence="6" id="KW-1185">Reference proteome</keyword>
<dbReference type="RefSeq" id="WP_099643137.1">
    <property type="nucleotide sequence ID" value="NZ_NKHF01000077.1"/>
</dbReference>
<keyword evidence="1" id="KW-0677">Repeat</keyword>
<dbReference type="Pfam" id="PF07719">
    <property type="entry name" value="TPR_2"/>
    <property type="match status" value="1"/>
</dbReference>
<dbReference type="SUPFAM" id="SSF48452">
    <property type="entry name" value="TPR-like"/>
    <property type="match status" value="1"/>
</dbReference>